<dbReference type="InterPro" id="IPR051620">
    <property type="entry name" value="ORF904-like_C"/>
</dbReference>
<dbReference type="PANTHER" id="PTHR35372:SF2">
    <property type="entry name" value="SF3 HELICASE DOMAIN-CONTAINING PROTEIN"/>
    <property type="match status" value="1"/>
</dbReference>
<accession>A0ABN3G289</accession>
<gene>
    <name evidence="2" type="ORF">GCM10010170_025730</name>
</gene>
<reference evidence="2 3" key="1">
    <citation type="journal article" date="2019" name="Int. J. Syst. Evol. Microbiol.">
        <title>The Global Catalogue of Microorganisms (GCM) 10K type strain sequencing project: providing services to taxonomists for standard genome sequencing and annotation.</title>
        <authorList>
            <consortium name="The Broad Institute Genomics Platform"/>
            <consortium name="The Broad Institute Genome Sequencing Center for Infectious Disease"/>
            <person name="Wu L."/>
            <person name="Ma J."/>
        </authorList>
    </citation>
    <scope>NUCLEOTIDE SEQUENCE [LARGE SCALE GENOMIC DNA]</scope>
    <source>
        <strain evidence="2 3">JCM 3272</strain>
    </source>
</reference>
<dbReference type="InterPro" id="IPR006500">
    <property type="entry name" value="Helicase_put_C_phage/plasmid"/>
</dbReference>
<dbReference type="PANTHER" id="PTHR35372">
    <property type="entry name" value="ATP BINDING PROTEIN-RELATED"/>
    <property type="match status" value="1"/>
</dbReference>
<protein>
    <recommendedName>
        <fullName evidence="4">DNA primase/nucleoside triphosphatase C-terminal domain-containing protein</fullName>
    </recommendedName>
</protein>
<dbReference type="Proteomes" id="UP001501444">
    <property type="component" value="Unassembled WGS sequence"/>
</dbReference>
<keyword evidence="3" id="KW-1185">Reference proteome</keyword>
<proteinExistence type="predicted"/>
<dbReference type="EMBL" id="BAAARV010000021">
    <property type="protein sequence ID" value="GAA2341915.1"/>
    <property type="molecule type" value="Genomic_DNA"/>
</dbReference>
<evidence type="ECO:0000313" key="3">
    <source>
        <dbReference type="Proteomes" id="UP001501444"/>
    </source>
</evidence>
<name>A0ABN3G289_9ACTN</name>
<sequence>MCSELDEGRRFAEARVKLLTSPDIIPARFMHGNWFSFRPSHSLFLLGNHRPAASAGGPAFWRRLRLVPFSQSVPEDRQDPHLPERLQEEAPAVLAWVVQGAVAYLREGIGEPDAVRAATAAYAREQDNVAGFVADRCALAVDQPAVHVATGTLRNAYELWCAENDETPVTAKVLTQRLQRLGVTAGRGTRGVRRYQGIKLHVTDLRHDSGHSNAQRMF</sequence>
<organism evidence="2 3">
    <name type="scientific">Dactylosporangium salmoneum</name>
    <dbReference type="NCBI Taxonomy" id="53361"/>
    <lineage>
        <taxon>Bacteria</taxon>
        <taxon>Bacillati</taxon>
        <taxon>Actinomycetota</taxon>
        <taxon>Actinomycetes</taxon>
        <taxon>Micromonosporales</taxon>
        <taxon>Micromonosporaceae</taxon>
        <taxon>Dactylosporangium</taxon>
    </lineage>
</organism>
<evidence type="ECO:0000313" key="2">
    <source>
        <dbReference type="EMBL" id="GAA2341915.1"/>
    </source>
</evidence>
<keyword evidence="1" id="KW-0378">Hydrolase</keyword>
<comment type="caution">
    <text evidence="2">The sequence shown here is derived from an EMBL/GenBank/DDBJ whole genome shotgun (WGS) entry which is preliminary data.</text>
</comment>
<evidence type="ECO:0000256" key="1">
    <source>
        <dbReference type="ARBA" id="ARBA00022801"/>
    </source>
</evidence>
<dbReference type="NCBIfam" id="TIGR01613">
    <property type="entry name" value="primase_Cterm"/>
    <property type="match status" value="1"/>
</dbReference>
<evidence type="ECO:0008006" key="4">
    <source>
        <dbReference type="Google" id="ProtNLM"/>
    </source>
</evidence>